<reference evidence="6 7" key="1">
    <citation type="submission" date="2021-04" db="EMBL/GenBank/DDBJ databases">
        <authorList>
            <person name="Tang X."/>
            <person name="Zhou X."/>
            <person name="Chen X."/>
            <person name="Cernava T."/>
            <person name="Zhang C."/>
        </authorList>
    </citation>
    <scope>NUCLEOTIDE SEQUENCE [LARGE SCALE GENOMIC DNA]</scope>
    <source>
        <strain evidence="6 7">BH-SS-21</strain>
    </source>
</reference>
<evidence type="ECO:0000256" key="1">
    <source>
        <dbReference type="ARBA" id="ARBA00009897"/>
    </source>
</evidence>
<dbReference type="EMBL" id="JAGPYQ010000001">
    <property type="protein sequence ID" value="MBQ0850316.1"/>
    <property type="molecule type" value="Genomic_DNA"/>
</dbReference>
<dbReference type="RefSeq" id="WP_210884383.1">
    <property type="nucleotide sequence ID" value="NZ_JAGPYQ010000001.1"/>
</dbReference>
<dbReference type="Pfam" id="PF00120">
    <property type="entry name" value="Gln-synt_C"/>
    <property type="match status" value="1"/>
</dbReference>
<gene>
    <name evidence="6" type="ORF">J8N05_19195</name>
</gene>
<dbReference type="PANTHER" id="PTHR43785">
    <property type="entry name" value="GAMMA-GLUTAMYLPUTRESCINE SYNTHETASE"/>
    <property type="match status" value="1"/>
</dbReference>
<dbReference type="InterPro" id="IPR014746">
    <property type="entry name" value="Gln_synth/guanido_kin_cat_dom"/>
</dbReference>
<proteinExistence type="inferred from homology"/>
<evidence type="ECO:0000259" key="5">
    <source>
        <dbReference type="PROSITE" id="PS51987"/>
    </source>
</evidence>
<comment type="caution">
    <text evidence="6">The sequence shown here is derived from an EMBL/GenBank/DDBJ whole genome shotgun (WGS) entry which is preliminary data.</text>
</comment>
<organism evidence="6 7">
    <name type="scientific">Streptomyces liliiviolaceus</name>
    <dbReference type="NCBI Taxonomy" id="2823109"/>
    <lineage>
        <taxon>Bacteria</taxon>
        <taxon>Bacillati</taxon>
        <taxon>Actinomycetota</taxon>
        <taxon>Actinomycetes</taxon>
        <taxon>Kitasatosporales</taxon>
        <taxon>Streptomycetaceae</taxon>
        <taxon>Streptomyces</taxon>
    </lineage>
</organism>
<protein>
    <submittedName>
        <fullName evidence="6">Glutamine synthetase</fullName>
    </submittedName>
</protein>
<keyword evidence="2" id="KW-0436">Ligase</keyword>
<evidence type="ECO:0000313" key="7">
    <source>
        <dbReference type="Proteomes" id="UP000677413"/>
    </source>
</evidence>
<dbReference type="PANTHER" id="PTHR43785:SF12">
    <property type="entry name" value="TYPE-1 GLUTAMINE SYNTHETASE 2"/>
    <property type="match status" value="1"/>
</dbReference>
<dbReference type="InterPro" id="IPR036651">
    <property type="entry name" value="Gln_synt_N_sf"/>
</dbReference>
<keyword evidence="7" id="KW-1185">Reference proteome</keyword>
<dbReference type="Gene3D" id="3.30.590.10">
    <property type="entry name" value="Glutamine synthetase/guanido kinase, catalytic domain"/>
    <property type="match status" value="1"/>
</dbReference>
<evidence type="ECO:0000313" key="6">
    <source>
        <dbReference type="EMBL" id="MBQ0850316.1"/>
    </source>
</evidence>
<dbReference type="AlphaFoldDB" id="A0A941B7C4"/>
<dbReference type="Proteomes" id="UP000677413">
    <property type="component" value="Unassembled WGS sequence"/>
</dbReference>
<feature type="domain" description="GS catalytic" evidence="5">
    <location>
        <begin position="133"/>
        <end position="452"/>
    </location>
</feature>
<dbReference type="Gene3D" id="3.10.20.70">
    <property type="entry name" value="Glutamine synthetase, N-terminal domain"/>
    <property type="match status" value="1"/>
</dbReference>
<sequence length="452" mass="50135">MHATDTPHRTGLISLGQLHTAVVDLHIRAVTPVVPDLHGLLRGKRLDANLFLDQVTKQGDTAGEACSYLLATDRRMTVTTTSKHDISGWIQGFPDMSLQPDLDTIRFMPHTPGVALVHCDAIDTDGKRIGIAPRELLRQQLNLLAKQGYEIRIGWESEFLLHDGHRPVTRHNADYALNLPPQLHDFFHDLEQALFNAETPGEAFKGEGAPGQLEVTFRYGEAMRACDNYTVYRQTLQHVAEQRGLRVNFMAAPSDEVGNGLHLHLSLWKDGEPVFAAPHDGTLSPPLEYAIGGLLKSLPDLAPLWAPVPNSYKRFRPHSFAPLYMNWGDDHRGCAVRMTGHGRGRHLELRMAGADANPYLVAAAAIAGILRGHREKLAPPPPCPGDAYFDNGSPRLHRDLIESLRAFMSSDFALTAFGTSVLHHYGVAAQHEIDTHRERVTDVERQRGDIRA</sequence>
<accession>A0A941B7C4</accession>
<name>A0A941B7C4_9ACTN</name>
<evidence type="ECO:0000256" key="3">
    <source>
        <dbReference type="PROSITE-ProRule" id="PRU01331"/>
    </source>
</evidence>
<comment type="similarity">
    <text evidence="1 3 4">Belongs to the glutamine synthetase family.</text>
</comment>
<dbReference type="SUPFAM" id="SSF55931">
    <property type="entry name" value="Glutamine synthetase/guanido kinase"/>
    <property type="match status" value="1"/>
</dbReference>
<evidence type="ECO:0000256" key="2">
    <source>
        <dbReference type="ARBA" id="ARBA00022598"/>
    </source>
</evidence>
<dbReference type="SMART" id="SM01230">
    <property type="entry name" value="Gln-synt_C"/>
    <property type="match status" value="1"/>
</dbReference>
<dbReference type="PROSITE" id="PS51987">
    <property type="entry name" value="GS_CATALYTIC"/>
    <property type="match status" value="1"/>
</dbReference>
<dbReference type="GO" id="GO:0006542">
    <property type="term" value="P:glutamine biosynthetic process"/>
    <property type="evidence" value="ECO:0007669"/>
    <property type="project" value="InterPro"/>
</dbReference>
<dbReference type="GO" id="GO:0004356">
    <property type="term" value="F:glutamine synthetase activity"/>
    <property type="evidence" value="ECO:0007669"/>
    <property type="project" value="InterPro"/>
</dbReference>
<dbReference type="InterPro" id="IPR008146">
    <property type="entry name" value="Gln_synth_cat_dom"/>
</dbReference>
<evidence type="ECO:0000256" key="4">
    <source>
        <dbReference type="RuleBase" id="RU000384"/>
    </source>
</evidence>
<dbReference type="SUPFAM" id="SSF54368">
    <property type="entry name" value="Glutamine synthetase, N-terminal domain"/>
    <property type="match status" value="1"/>
</dbReference>